<evidence type="ECO:0000256" key="1">
    <source>
        <dbReference type="SAM" id="Phobius"/>
    </source>
</evidence>
<keyword evidence="1" id="KW-0812">Transmembrane</keyword>
<dbReference type="AlphaFoldDB" id="A0A0A8ZJG4"/>
<dbReference type="EMBL" id="GBRH01262903">
    <property type="protein sequence ID" value="JAD34992.1"/>
    <property type="molecule type" value="Transcribed_RNA"/>
</dbReference>
<sequence length="46" mass="5546">MAYCHETVHFVWFLCYKCLSFHTTSMQSFNFSNIFLVVWCISFVVQ</sequence>
<proteinExistence type="predicted"/>
<evidence type="ECO:0000313" key="2">
    <source>
        <dbReference type="EMBL" id="JAD34992.1"/>
    </source>
</evidence>
<keyword evidence="1" id="KW-1133">Transmembrane helix</keyword>
<name>A0A0A8ZJG4_ARUDO</name>
<reference evidence="2" key="2">
    <citation type="journal article" date="2015" name="Data Brief">
        <title>Shoot transcriptome of the giant reed, Arundo donax.</title>
        <authorList>
            <person name="Barrero R.A."/>
            <person name="Guerrero F.D."/>
            <person name="Moolhuijzen P."/>
            <person name="Goolsby J.A."/>
            <person name="Tidwell J."/>
            <person name="Bellgard S.E."/>
            <person name="Bellgard M.I."/>
        </authorList>
    </citation>
    <scope>NUCLEOTIDE SEQUENCE</scope>
    <source>
        <tissue evidence="2">Shoot tissue taken approximately 20 cm above the soil surface</tissue>
    </source>
</reference>
<reference evidence="2" key="1">
    <citation type="submission" date="2014-09" db="EMBL/GenBank/DDBJ databases">
        <authorList>
            <person name="Magalhaes I.L.F."/>
            <person name="Oliveira U."/>
            <person name="Santos F.R."/>
            <person name="Vidigal T.H.D.A."/>
            <person name="Brescovit A.D."/>
            <person name="Santos A.J."/>
        </authorList>
    </citation>
    <scope>NUCLEOTIDE SEQUENCE</scope>
    <source>
        <tissue evidence="2">Shoot tissue taken approximately 20 cm above the soil surface</tissue>
    </source>
</reference>
<accession>A0A0A8ZJG4</accession>
<feature type="transmembrane region" description="Helical" evidence="1">
    <location>
        <begin position="29"/>
        <end position="45"/>
    </location>
</feature>
<protein>
    <submittedName>
        <fullName evidence="2">Uncharacterized protein</fullName>
    </submittedName>
</protein>
<keyword evidence="1" id="KW-0472">Membrane</keyword>
<organism evidence="2">
    <name type="scientific">Arundo donax</name>
    <name type="common">Giant reed</name>
    <name type="synonym">Donax arundinaceus</name>
    <dbReference type="NCBI Taxonomy" id="35708"/>
    <lineage>
        <taxon>Eukaryota</taxon>
        <taxon>Viridiplantae</taxon>
        <taxon>Streptophyta</taxon>
        <taxon>Embryophyta</taxon>
        <taxon>Tracheophyta</taxon>
        <taxon>Spermatophyta</taxon>
        <taxon>Magnoliopsida</taxon>
        <taxon>Liliopsida</taxon>
        <taxon>Poales</taxon>
        <taxon>Poaceae</taxon>
        <taxon>PACMAD clade</taxon>
        <taxon>Arundinoideae</taxon>
        <taxon>Arundineae</taxon>
        <taxon>Arundo</taxon>
    </lineage>
</organism>